<feature type="domain" description="Quercetin 2,3-dioxygenase C-terminal cupin" evidence="5">
    <location>
        <begin position="158"/>
        <end position="239"/>
    </location>
</feature>
<evidence type="ECO:0000313" key="7">
    <source>
        <dbReference type="Proteomes" id="UP001154061"/>
    </source>
</evidence>
<dbReference type="SUPFAM" id="SSF51182">
    <property type="entry name" value="RmlC-like cupins"/>
    <property type="match status" value="1"/>
</dbReference>
<sequence length="256" mass="28072">MDDSTAAETGTRIHTAPRTDVSQNQGKFRIHLNFPGHAVPGHDDHGYGPLATVVESFMDPGTLIRMHQHRNEEIISWVPDGVMRHDDRLGNELVTDPEHVMVMNAGSGFWHAEETYEDDPPLRMLQIFVRPHSLDLEPGIQHEPIPDAAPNEWRHLFGPEGGDAPLSVRNEVDFYDCRLEAGATATLPSRPGWDTYLYVFDGAVTVGDEGAAIGYTESALVTGEGDVPVTATEESLVVAFCIDPDAPITRQGTIGR</sequence>
<dbReference type="PIRSF" id="PIRSF006232">
    <property type="entry name" value="Pirin"/>
    <property type="match status" value="1"/>
</dbReference>
<gene>
    <name evidence="6" type="ORF">NDI89_11235</name>
</gene>
<accession>A0A9Q4KYB7</accession>
<comment type="caution">
    <text evidence="6">The sequence shown here is derived from an EMBL/GenBank/DDBJ whole genome shotgun (WGS) entry which is preliminary data.</text>
</comment>
<dbReference type="PANTHER" id="PTHR43212:SF3">
    <property type="entry name" value="QUERCETIN 2,3-DIOXYGENASE"/>
    <property type="match status" value="1"/>
</dbReference>
<organism evidence="6 7">
    <name type="scientific">Natrinema salsiterrestre</name>
    <dbReference type="NCBI Taxonomy" id="2950540"/>
    <lineage>
        <taxon>Archaea</taxon>
        <taxon>Methanobacteriati</taxon>
        <taxon>Methanobacteriota</taxon>
        <taxon>Stenosarchaea group</taxon>
        <taxon>Halobacteria</taxon>
        <taxon>Halobacteriales</taxon>
        <taxon>Natrialbaceae</taxon>
        <taxon>Natrinema</taxon>
    </lineage>
</organism>
<evidence type="ECO:0000313" key="6">
    <source>
        <dbReference type="EMBL" id="MDF9746155.1"/>
    </source>
</evidence>
<feature type="region of interest" description="Disordered" evidence="3">
    <location>
        <begin position="1"/>
        <end position="21"/>
    </location>
</feature>
<dbReference type="InterPro" id="IPR012093">
    <property type="entry name" value="Pirin"/>
</dbReference>
<evidence type="ECO:0000256" key="2">
    <source>
        <dbReference type="RuleBase" id="RU003457"/>
    </source>
</evidence>
<dbReference type="InterPro" id="IPR041602">
    <property type="entry name" value="Quercetinase_C"/>
</dbReference>
<dbReference type="Pfam" id="PF17954">
    <property type="entry name" value="Pirin_C_2"/>
    <property type="match status" value="1"/>
</dbReference>
<dbReference type="Proteomes" id="UP001154061">
    <property type="component" value="Unassembled WGS sequence"/>
</dbReference>
<name>A0A9Q4KYB7_9EURY</name>
<dbReference type="Gene3D" id="2.60.120.10">
    <property type="entry name" value="Jelly Rolls"/>
    <property type="match status" value="2"/>
</dbReference>
<evidence type="ECO:0000256" key="3">
    <source>
        <dbReference type="SAM" id="MobiDB-lite"/>
    </source>
</evidence>
<dbReference type="RefSeq" id="WP_277521674.1">
    <property type="nucleotide sequence ID" value="NZ_JAMQOT010000003.1"/>
</dbReference>
<dbReference type="InterPro" id="IPR003829">
    <property type="entry name" value="Pirin_N_dom"/>
</dbReference>
<keyword evidence="7" id="KW-1185">Reference proteome</keyword>
<dbReference type="EMBL" id="JAMQOT010000003">
    <property type="protein sequence ID" value="MDF9746155.1"/>
    <property type="molecule type" value="Genomic_DNA"/>
</dbReference>
<feature type="domain" description="Pirin N-terminal" evidence="4">
    <location>
        <begin position="62"/>
        <end position="129"/>
    </location>
</feature>
<dbReference type="AlphaFoldDB" id="A0A9Q4KYB7"/>
<evidence type="ECO:0000259" key="4">
    <source>
        <dbReference type="Pfam" id="PF02678"/>
    </source>
</evidence>
<dbReference type="InterPro" id="IPR014710">
    <property type="entry name" value="RmlC-like_jellyroll"/>
</dbReference>
<proteinExistence type="inferred from homology"/>
<evidence type="ECO:0000259" key="5">
    <source>
        <dbReference type="Pfam" id="PF17954"/>
    </source>
</evidence>
<protein>
    <submittedName>
        <fullName evidence="6">Pirin family protein</fullName>
    </submittedName>
</protein>
<reference evidence="6" key="1">
    <citation type="submission" date="2022-06" db="EMBL/GenBank/DDBJ databases">
        <title>Natrinema sp. a new haloarchaeum isolate from saline soil.</title>
        <authorList>
            <person name="Strakova D."/>
            <person name="Galisteo C."/>
            <person name="Sanchez-Porro C."/>
            <person name="Ventosa A."/>
        </authorList>
    </citation>
    <scope>NUCLEOTIDE SEQUENCE</scope>
    <source>
        <strain evidence="6">S1CR25-10</strain>
    </source>
</reference>
<dbReference type="InterPro" id="IPR011051">
    <property type="entry name" value="RmlC_Cupin_sf"/>
</dbReference>
<evidence type="ECO:0000256" key="1">
    <source>
        <dbReference type="ARBA" id="ARBA00008416"/>
    </source>
</evidence>
<dbReference type="CDD" id="cd02247">
    <property type="entry name" value="cupin_pirin_C"/>
    <property type="match status" value="1"/>
</dbReference>
<dbReference type="PANTHER" id="PTHR43212">
    <property type="entry name" value="QUERCETIN 2,3-DIOXYGENASE"/>
    <property type="match status" value="1"/>
</dbReference>
<dbReference type="Pfam" id="PF02678">
    <property type="entry name" value="Pirin"/>
    <property type="match status" value="1"/>
</dbReference>
<comment type="similarity">
    <text evidence="1 2">Belongs to the pirin family.</text>
</comment>